<evidence type="ECO:0000256" key="2">
    <source>
        <dbReference type="ARBA" id="ARBA00022676"/>
    </source>
</evidence>
<accession>A0A653A659</accession>
<organism evidence="5">
    <name type="scientific">uncultured Paludibacter sp</name>
    <dbReference type="NCBI Taxonomy" id="497635"/>
    <lineage>
        <taxon>Bacteria</taxon>
        <taxon>Pseudomonadati</taxon>
        <taxon>Bacteroidota</taxon>
        <taxon>Bacteroidia</taxon>
        <taxon>Bacteroidales</taxon>
        <taxon>Paludibacteraceae</taxon>
        <taxon>Paludibacter</taxon>
        <taxon>environmental samples</taxon>
    </lineage>
</organism>
<feature type="domain" description="Glycosyltransferase 2-like" evidence="4">
    <location>
        <begin position="5"/>
        <end position="124"/>
    </location>
</feature>
<comment type="similarity">
    <text evidence="1">Belongs to the glycosyltransferase 2 family.</text>
</comment>
<proteinExistence type="inferred from homology"/>
<dbReference type="GO" id="GO:0016757">
    <property type="term" value="F:glycosyltransferase activity"/>
    <property type="evidence" value="ECO:0007669"/>
    <property type="project" value="UniProtKB-KW"/>
</dbReference>
<evidence type="ECO:0000313" key="5">
    <source>
        <dbReference type="EMBL" id="VBB43455.1"/>
    </source>
</evidence>
<dbReference type="PANTHER" id="PTHR43179">
    <property type="entry name" value="RHAMNOSYLTRANSFERASE WBBL"/>
    <property type="match status" value="1"/>
</dbReference>
<dbReference type="EMBL" id="UPXZ01000005">
    <property type="protein sequence ID" value="VBB43455.1"/>
    <property type="molecule type" value="Genomic_DNA"/>
</dbReference>
<reference evidence="5" key="1">
    <citation type="submission" date="2018-07" db="EMBL/GenBank/DDBJ databases">
        <authorList>
            <consortium name="Genoscope - CEA"/>
            <person name="William W."/>
        </authorList>
    </citation>
    <scope>NUCLEOTIDE SEQUENCE</scope>
    <source>
        <strain evidence="5">IK1</strain>
    </source>
</reference>
<dbReference type="InterPro" id="IPR001173">
    <property type="entry name" value="Glyco_trans_2-like"/>
</dbReference>
<dbReference type="InterPro" id="IPR029044">
    <property type="entry name" value="Nucleotide-diphossugar_trans"/>
</dbReference>
<dbReference type="PANTHER" id="PTHR43179:SF12">
    <property type="entry name" value="GALACTOFURANOSYLTRANSFERASE GLFT2"/>
    <property type="match status" value="1"/>
</dbReference>
<sequence>MSVAIVILNWNTEKYLKKFLPLLQEYSKNVRNVEIIVADNGSNDGSVKLMQEEFPEIRTILFEKNYGFAEGYNKALKEIESQYYVLLNSDVEVTPNWLSVLYDYMEKNKDVSACQPKILSYHRRSYFEYAGAAGGFIDKYGYPFCRGRIFGEVEEDKGQYDEIVDVFWATGACLFIRSVDFWEAGGFDEEFFAHQEEIDLCWRLKSRGKRIVCIPQSVVYHIGGGTLKAENPYKTYLNFRNNLLLLYKNLPHKSLKKIFDIRFYLDNLAALHLLMKARMQNAKAISDARTDFRKMVGKFNDKRNENILKSNTAIDKELVQTSIIYEYYVKRHTKFSQIQQAQEVIKKNEE</sequence>
<keyword evidence="2" id="KW-0328">Glycosyltransferase</keyword>
<keyword evidence="3 5" id="KW-0808">Transferase</keyword>
<gene>
    <name evidence="5" type="ORF">TRIP_D130026</name>
</gene>
<dbReference type="CDD" id="cd04186">
    <property type="entry name" value="GT_2_like_c"/>
    <property type="match status" value="1"/>
</dbReference>
<evidence type="ECO:0000259" key="4">
    <source>
        <dbReference type="Pfam" id="PF00535"/>
    </source>
</evidence>
<dbReference type="SUPFAM" id="SSF53448">
    <property type="entry name" value="Nucleotide-diphospho-sugar transferases"/>
    <property type="match status" value="1"/>
</dbReference>
<dbReference type="Gene3D" id="3.90.550.10">
    <property type="entry name" value="Spore Coat Polysaccharide Biosynthesis Protein SpsA, Chain A"/>
    <property type="match status" value="1"/>
</dbReference>
<dbReference type="AlphaFoldDB" id="A0A653A659"/>
<evidence type="ECO:0000256" key="1">
    <source>
        <dbReference type="ARBA" id="ARBA00006739"/>
    </source>
</evidence>
<dbReference type="Pfam" id="PF00535">
    <property type="entry name" value="Glycos_transf_2"/>
    <property type="match status" value="1"/>
</dbReference>
<name>A0A653A659_9BACT</name>
<evidence type="ECO:0000256" key="3">
    <source>
        <dbReference type="ARBA" id="ARBA00022679"/>
    </source>
</evidence>
<protein>
    <submittedName>
        <fullName evidence="5">Glycosyl transferase family 2</fullName>
    </submittedName>
</protein>